<feature type="transmembrane region" description="Helical" evidence="8">
    <location>
        <begin position="51"/>
        <end position="75"/>
    </location>
</feature>
<dbReference type="InterPro" id="IPR017473">
    <property type="entry name" value="Undecaprenyl-P_gluc_Ptfrase"/>
</dbReference>
<feature type="transmembrane region" description="Helical" evidence="8">
    <location>
        <begin position="322"/>
        <end position="342"/>
    </location>
</feature>
<dbReference type="Proteomes" id="UP000006377">
    <property type="component" value="Chromosome"/>
</dbReference>
<reference evidence="10 11" key="1">
    <citation type="journal article" date="2011" name="Stand. Genomic Sci.">
        <title>Complete genome sequence of Parvibaculum lavamentivorans type strain (DS-1(T)).</title>
        <authorList>
            <person name="Schleheck D."/>
            <person name="Weiss M."/>
            <person name="Pitluck S."/>
            <person name="Bruce D."/>
            <person name="Land M.L."/>
            <person name="Han S."/>
            <person name="Saunders E."/>
            <person name="Tapia R."/>
            <person name="Detter C."/>
            <person name="Brettin T."/>
            <person name="Han J."/>
            <person name="Woyke T."/>
            <person name="Goodwin L."/>
            <person name="Pennacchio L."/>
            <person name="Nolan M."/>
            <person name="Cook A.M."/>
            <person name="Kjelleberg S."/>
            <person name="Thomas T."/>
        </authorList>
    </citation>
    <scope>NUCLEOTIDE SEQUENCE [LARGE SCALE GENOMIC DNA]</scope>
    <source>
        <strain evidence="11">DS-1 / DSM 13023 / NCIMB 13966</strain>
    </source>
</reference>
<dbReference type="HOGENOM" id="CLU_024920_0_1_5"/>
<name>A7HUF7_PARL1</name>
<comment type="subcellular location">
    <subcellularLocation>
        <location evidence="1">Membrane</location>
        <topology evidence="1">Multi-pass membrane protein</topology>
    </subcellularLocation>
</comment>
<keyword evidence="6 8" id="KW-0472">Membrane</keyword>
<evidence type="ECO:0000256" key="4">
    <source>
        <dbReference type="ARBA" id="ARBA00022692"/>
    </source>
</evidence>
<organism evidence="10 11">
    <name type="scientific">Parvibaculum lavamentivorans (strain DS-1 / DSM 13023 / NCIMB 13966)</name>
    <dbReference type="NCBI Taxonomy" id="402881"/>
    <lineage>
        <taxon>Bacteria</taxon>
        <taxon>Pseudomonadati</taxon>
        <taxon>Pseudomonadota</taxon>
        <taxon>Alphaproteobacteria</taxon>
        <taxon>Hyphomicrobiales</taxon>
        <taxon>Parvibaculaceae</taxon>
        <taxon>Parvibaculum</taxon>
    </lineage>
</organism>
<dbReference type="Gene3D" id="3.40.50.720">
    <property type="entry name" value="NAD(P)-binding Rossmann-like Domain"/>
    <property type="match status" value="1"/>
</dbReference>
<sequence>MRGFGDQTDDEIVLAAPGVTGDVAAAARSSREAYPASGDFLKDQPLISKQVISDITMCADGVIIFVAALIAKWAYIGQFLDLTRNSTPYAVIGGVGAVLAVAMLKYQGIYQFNALSNGRGQKRRILIGLFVTALLLVGIGYLLKISEQYSRGWFVAWFGLSTVLVLSLHFAGSRFLQWLVALGSFARNVVIYGSGEIAESVIRGIGTSSMNLRVIGVFDDLPPDQIPRVPVRGGLSDLIVFGQKHRIDEVLIAMPLTSELRIANLVEQLSLLPTDIRICPSAAAFRIPPKGLLNYQGLAVLELERRPMDGWAPIIKSIEDRVLAALLLIGFAPLLLLVAAAVKLDSRGPVIFKQKRHGFNHEVFNLYKFRTMYVAEGSGRVVQATRNDPRVTRVGRFLRKTSLDELPQLFNVLIGEMSLVGPRPHAIAHNEYYSAVLDRYANRHKVKPGMTGWAQVKGYRGETDTPEKMRRRVEHDLYYIENWSVWLDLKIIIMTPFYGFIGKNAF</sequence>
<dbReference type="NCBIfam" id="TIGR03025">
    <property type="entry name" value="EPS_sugtrans"/>
    <property type="match status" value="1"/>
</dbReference>
<dbReference type="eggNOG" id="COG2148">
    <property type="taxonomic scope" value="Bacteria"/>
</dbReference>
<dbReference type="PANTHER" id="PTHR30576:SF0">
    <property type="entry name" value="UNDECAPRENYL-PHOSPHATE N-ACETYLGALACTOSAMINYL 1-PHOSPHATE TRANSFERASE-RELATED"/>
    <property type="match status" value="1"/>
</dbReference>
<dbReference type="InterPro" id="IPR017475">
    <property type="entry name" value="EPS_sugar_tfrase"/>
</dbReference>
<evidence type="ECO:0000313" key="11">
    <source>
        <dbReference type="Proteomes" id="UP000006377"/>
    </source>
</evidence>
<dbReference type="STRING" id="402881.Plav_1925"/>
<dbReference type="OrthoDB" id="9808602at2"/>
<accession>A7HUF7</accession>
<feature type="domain" description="Bacterial sugar transferase" evidence="9">
    <location>
        <begin position="316"/>
        <end position="496"/>
    </location>
</feature>
<evidence type="ECO:0000256" key="2">
    <source>
        <dbReference type="ARBA" id="ARBA00006464"/>
    </source>
</evidence>
<evidence type="ECO:0000256" key="8">
    <source>
        <dbReference type="SAM" id="Phobius"/>
    </source>
</evidence>
<dbReference type="AlphaFoldDB" id="A7HUF7"/>
<keyword evidence="4 8" id="KW-0812">Transmembrane</keyword>
<dbReference type="EMBL" id="CP000774">
    <property type="protein sequence ID" value="ABS63540.1"/>
    <property type="molecule type" value="Genomic_DNA"/>
</dbReference>
<proteinExistence type="inferred from homology"/>
<dbReference type="PANTHER" id="PTHR30576">
    <property type="entry name" value="COLANIC BIOSYNTHESIS UDP-GLUCOSE LIPID CARRIER TRANSFERASE"/>
    <property type="match status" value="1"/>
</dbReference>
<dbReference type="GO" id="GO:0016020">
    <property type="term" value="C:membrane"/>
    <property type="evidence" value="ECO:0007669"/>
    <property type="project" value="UniProtKB-SubCell"/>
</dbReference>
<keyword evidence="5 8" id="KW-1133">Transmembrane helix</keyword>
<feature type="transmembrane region" description="Helical" evidence="8">
    <location>
        <begin position="125"/>
        <end position="143"/>
    </location>
</feature>
<evidence type="ECO:0000256" key="5">
    <source>
        <dbReference type="ARBA" id="ARBA00022989"/>
    </source>
</evidence>
<dbReference type="eggNOG" id="COG1086">
    <property type="taxonomic scope" value="Bacteria"/>
</dbReference>
<feature type="transmembrane region" description="Helical" evidence="8">
    <location>
        <begin position="155"/>
        <end position="172"/>
    </location>
</feature>
<gene>
    <name evidence="10" type="ordered locus">Plav_1925</name>
</gene>
<dbReference type="GO" id="GO:0016780">
    <property type="term" value="F:phosphotransferase activity, for other substituted phosphate groups"/>
    <property type="evidence" value="ECO:0007669"/>
    <property type="project" value="TreeGrafter"/>
</dbReference>
<evidence type="ECO:0000313" key="10">
    <source>
        <dbReference type="EMBL" id="ABS63540.1"/>
    </source>
</evidence>
<dbReference type="Pfam" id="PF02397">
    <property type="entry name" value="Bac_transf"/>
    <property type="match status" value="1"/>
</dbReference>
<dbReference type="RefSeq" id="WP_012110836.1">
    <property type="nucleotide sequence ID" value="NC_009719.1"/>
</dbReference>
<keyword evidence="7" id="KW-0270">Exopolysaccharide synthesis</keyword>
<dbReference type="NCBIfam" id="TIGR03023">
    <property type="entry name" value="WcaJ_sugtrans"/>
    <property type="match status" value="1"/>
</dbReference>
<protein>
    <submittedName>
        <fullName evidence="10">Sugar transferase</fullName>
    </submittedName>
</protein>
<dbReference type="InterPro" id="IPR003362">
    <property type="entry name" value="Bact_transf"/>
</dbReference>
<dbReference type="GO" id="GO:0000271">
    <property type="term" value="P:polysaccharide biosynthetic process"/>
    <property type="evidence" value="ECO:0007669"/>
    <property type="project" value="UniProtKB-KW"/>
</dbReference>
<keyword evidence="3 10" id="KW-0808">Transferase</keyword>
<evidence type="ECO:0000256" key="1">
    <source>
        <dbReference type="ARBA" id="ARBA00004141"/>
    </source>
</evidence>
<dbReference type="KEGG" id="pla:Plav_1925"/>
<evidence type="ECO:0000256" key="3">
    <source>
        <dbReference type="ARBA" id="ARBA00022679"/>
    </source>
</evidence>
<evidence type="ECO:0000256" key="6">
    <source>
        <dbReference type="ARBA" id="ARBA00023136"/>
    </source>
</evidence>
<feature type="transmembrane region" description="Helical" evidence="8">
    <location>
        <begin position="87"/>
        <end position="104"/>
    </location>
</feature>
<evidence type="ECO:0000256" key="7">
    <source>
        <dbReference type="ARBA" id="ARBA00023169"/>
    </source>
</evidence>
<comment type="similarity">
    <text evidence="2">Belongs to the bacterial sugar transferase family.</text>
</comment>
<evidence type="ECO:0000259" key="9">
    <source>
        <dbReference type="Pfam" id="PF02397"/>
    </source>
</evidence>
<keyword evidence="11" id="KW-1185">Reference proteome</keyword>
<dbReference type="Pfam" id="PF13727">
    <property type="entry name" value="CoA_binding_3"/>
    <property type="match status" value="1"/>
</dbReference>